<comment type="similarity">
    <text evidence="1 5">Belongs to the EXO70 family.</text>
</comment>
<dbReference type="EMBL" id="KL363233">
    <property type="protein sequence ID" value="KFD52017.1"/>
    <property type="molecule type" value="Genomic_DNA"/>
</dbReference>
<dbReference type="InterPro" id="IPR016159">
    <property type="entry name" value="Cullin_repeat-like_dom_sf"/>
</dbReference>
<dbReference type="InterPro" id="IPR004140">
    <property type="entry name" value="Exo70"/>
</dbReference>
<proteinExistence type="inferred from homology"/>
<name>A0A085M471_9BILA</name>
<dbReference type="GO" id="GO:0005546">
    <property type="term" value="F:phosphatidylinositol-4,5-bisphosphate binding"/>
    <property type="evidence" value="ECO:0007669"/>
    <property type="project" value="InterPro"/>
</dbReference>
<dbReference type="InterPro" id="IPR046364">
    <property type="entry name" value="Exo70_C"/>
</dbReference>
<dbReference type="SUPFAM" id="SSF74788">
    <property type="entry name" value="Cullin repeat-like"/>
    <property type="match status" value="1"/>
</dbReference>
<evidence type="ECO:0000256" key="2">
    <source>
        <dbReference type="ARBA" id="ARBA00022448"/>
    </source>
</evidence>
<evidence type="ECO:0000256" key="5">
    <source>
        <dbReference type="RuleBase" id="RU365026"/>
    </source>
</evidence>
<keyword evidence="3 5" id="KW-0268">Exocytosis</keyword>
<evidence type="ECO:0000259" key="6">
    <source>
        <dbReference type="Pfam" id="PF03081"/>
    </source>
</evidence>
<evidence type="ECO:0000256" key="1">
    <source>
        <dbReference type="ARBA" id="ARBA00006756"/>
    </source>
</evidence>
<reference evidence="7 8" key="1">
    <citation type="journal article" date="2014" name="Nat. Genet.">
        <title>Genome and transcriptome of the porcine whipworm Trichuris suis.</title>
        <authorList>
            <person name="Jex A.R."/>
            <person name="Nejsum P."/>
            <person name="Schwarz E.M."/>
            <person name="Hu L."/>
            <person name="Young N.D."/>
            <person name="Hall R.S."/>
            <person name="Korhonen P.K."/>
            <person name="Liao S."/>
            <person name="Thamsborg S."/>
            <person name="Xia J."/>
            <person name="Xu P."/>
            <person name="Wang S."/>
            <person name="Scheerlinck J.P."/>
            <person name="Hofmann A."/>
            <person name="Sternberg P.W."/>
            <person name="Wang J."/>
            <person name="Gasser R.B."/>
        </authorList>
    </citation>
    <scope>NUCLEOTIDE SEQUENCE [LARGE SCALE GENOMIC DNA]</scope>
    <source>
        <strain evidence="7">DCEP-RM93M</strain>
    </source>
</reference>
<dbReference type="Gene3D" id="1.20.1280.170">
    <property type="entry name" value="Exocyst complex component Exo70"/>
    <property type="match status" value="1"/>
</dbReference>
<accession>A0A085M471</accession>
<dbReference type="Proteomes" id="UP000030764">
    <property type="component" value="Unassembled WGS sequence"/>
</dbReference>
<evidence type="ECO:0000256" key="4">
    <source>
        <dbReference type="ARBA" id="ARBA00026169"/>
    </source>
</evidence>
<dbReference type="GO" id="GO:0000145">
    <property type="term" value="C:exocyst"/>
    <property type="evidence" value="ECO:0007669"/>
    <property type="project" value="InterPro"/>
</dbReference>
<dbReference type="GO" id="GO:0015031">
    <property type="term" value="P:protein transport"/>
    <property type="evidence" value="ECO:0007669"/>
    <property type="project" value="UniProtKB-KW"/>
</dbReference>
<dbReference type="PANTHER" id="PTHR12542">
    <property type="entry name" value="EXOCYST COMPLEX PROTEIN EXO70"/>
    <property type="match status" value="1"/>
</dbReference>
<comment type="function">
    <text evidence="5">Component of the exocyst complex involved in the docking of exocytic vesicles with fusion sites on the plasma membrane.</text>
</comment>
<gene>
    <name evidence="7" type="ORF">M513_07149</name>
</gene>
<sequence length="691" mass="78497">MDLGESSLTNNEVDKLAQDEFWLQKIKSNLGKNRELSDKMVSILDSFDRLLLDLDGTVMRLCQKTGSLQEKQLNVSALMQEVDRALCFYNAGIEIDAELKVLSPAENLSKYLKLMKRLKESISFFSSDPTLEVKRERMQSTFDFGCIALEQEFKTMLRQSRASLSASDFLSAMDDGYEISRSTDLFNVLIGGNEQAMKQLCSWLISESSSKHYVDIYADVASSSAVRILTGIAGSNLTSVKEDGALRNKEVYRRDSKVGWPAKRSFRPYPTDLGSRRMTLAVENVTKESELESQAENIVICFSVFVALMNIEERFIDTAFKLSKEEKAGCINAAMTKSFSFLIDNCGDFISKARRYIERGDLASVFCLLPLLKYINSEHDVLTSFLKNTSTALQNSFQNVMTSIHSEGTCALEKFVDHVKSDSEKFVPPDCTVHQLTSNALMYLQQLVHQTDALGALLGGEGDEPPKEAVPKYFARVLSALGLNLRNKAELYVNPALKAMFMLNNLTHILKVITKNGVLHIVSEQNRNVEQYYNDQLDQFKTQYLQSWLNLRALLSNFLRRTEVSLSHSGQRLREKDREHIKSIFSDFNRHIDAIAKEHCDLVVPDANLASQLRAECKQNVLPLYTELYEKYSKLNFTKNYEKYVKLTPQNVEQLVESLFSYFKFAGKRSSAIHSSHFSTYNVVQLQRTKK</sequence>
<protein>
    <recommendedName>
        <fullName evidence="4 5">Exocyst complex component 7</fullName>
    </recommendedName>
    <alternativeName>
        <fullName evidence="5">Exocyst complex component Exo70</fullName>
    </alternativeName>
</protein>
<dbReference type="PANTHER" id="PTHR12542:SF41">
    <property type="entry name" value="EXOCYST COMPLEX COMPONENT 7"/>
    <property type="match status" value="1"/>
</dbReference>
<feature type="domain" description="Exocyst complex subunit Exo70 C-terminal" evidence="6">
    <location>
        <begin position="302"/>
        <end position="657"/>
    </location>
</feature>
<evidence type="ECO:0000256" key="3">
    <source>
        <dbReference type="ARBA" id="ARBA00022483"/>
    </source>
</evidence>
<dbReference type="AlphaFoldDB" id="A0A085M471"/>
<organism evidence="7 8">
    <name type="scientific">Trichuris suis</name>
    <name type="common">pig whipworm</name>
    <dbReference type="NCBI Taxonomy" id="68888"/>
    <lineage>
        <taxon>Eukaryota</taxon>
        <taxon>Metazoa</taxon>
        <taxon>Ecdysozoa</taxon>
        <taxon>Nematoda</taxon>
        <taxon>Enoplea</taxon>
        <taxon>Dorylaimia</taxon>
        <taxon>Trichinellida</taxon>
        <taxon>Trichuridae</taxon>
        <taxon>Trichuris</taxon>
    </lineage>
</organism>
<keyword evidence="2 5" id="KW-0813">Transport</keyword>
<evidence type="ECO:0000313" key="7">
    <source>
        <dbReference type="EMBL" id="KFD52017.1"/>
    </source>
</evidence>
<evidence type="ECO:0000313" key="8">
    <source>
        <dbReference type="Proteomes" id="UP000030764"/>
    </source>
</evidence>
<dbReference type="Pfam" id="PF03081">
    <property type="entry name" value="Exo70_C"/>
    <property type="match status" value="1"/>
</dbReference>
<dbReference type="GO" id="GO:0006887">
    <property type="term" value="P:exocytosis"/>
    <property type="evidence" value="ECO:0007669"/>
    <property type="project" value="UniProtKB-KW"/>
</dbReference>
<keyword evidence="5" id="KW-0653">Protein transport</keyword>
<keyword evidence="8" id="KW-1185">Reference proteome</keyword>